<evidence type="ECO:0000256" key="5">
    <source>
        <dbReference type="ARBA" id="ARBA00022729"/>
    </source>
</evidence>
<comment type="caution">
    <text evidence="8">The sequence shown here is derived from an EMBL/GenBank/DDBJ whole genome shotgun (WGS) entry which is preliminary data.</text>
</comment>
<reference evidence="8 9" key="1">
    <citation type="journal article" date="2014" name="Int. J. Syst. Evol. Microbiol.">
        <title>Complete genome sequence of Corynebacterium casei LMG S-19264T (=DSM 44701T), isolated from a smear-ripened cheese.</title>
        <authorList>
            <consortium name="US DOE Joint Genome Institute (JGI-PGF)"/>
            <person name="Walter F."/>
            <person name="Albersmeier A."/>
            <person name="Kalinowski J."/>
            <person name="Ruckert C."/>
        </authorList>
    </citation>
    <scope>NUCLEOTIDE SEQUENCE [LARGE SCALE GENOMIC DNA]</scope>
    <source>
        <strain evidence="8 9">CGMCC 1.7029</strain>
    </source>
</reference>
<keyword evidence="7" id="KW-0998">Cell outer membrane</keyword>
<dbReference type="PANTHER" id="PTHR35093:SF8">
    <property type="entry name" value="OUTER MEMBRANE PROTEIN NMB0088-RELATED"/>
    <property type="match status" value="1"/>
</dbReference>
<dbReference type="Gene3D" id="2.40.160.60">
    <property type="entry name" value="Outer membrane protein transport protein (OMPP1/FadL/TodX)"/>
    <property type="match status" value="1"/>
</dbReference>
<evidence type="ECO:0000256" key="7">
    <source>
        <dbReference type="ARBA" id="ARBA00023237"/>
    </source>
</evidence>
<evidence type="ECO:0000313" key="9">
    <source>
        <dbReference type="Proteomes" id="UP000598196"/>
    </source>
</evidence>
<organism evidence="8 9">
    <name type="scientific">Gemmobacter aquaticus</name>
    <dbReference type="NCBI Taxonomy" id="490185"/>
    <lineage>
        <taxon>Bacteria</taxon>
        <taxon>Pseudomonadati</taxon>
        <taxon>Pseudomonadota</taxon>
        <taxon>Alphaproteobacteria</taxon>
        <taxon>Rhodobacterales</taxon>
        <taxon>Paracoccaceae</taxon>
        <taxon>Gemmobacter</taxon>
    </lineage>
</organism>
<comment type="similarity">
    <text evidence="2">Belongs to the OmpP1/FadL family.</text>
</comment>
<dbReference type="RefSeq" id="WP_146285962.1">
    <property type="nucleotide sequence ID" value="NZ_BMLP01000001.1"/>
</dbReference>
<proteinExistence type="inferred from homology"/>
<evidence type="ECO:0000256" key="3">
    <source>
        <dbReference type="ARBA" id="ARBA00022452"/>
    </source>
</evidence>
<dbReference type="EMBL" id="BMLP01000001">
    <property type="protein sequence ID" value="GGO24200.1"/>
    <property type="molecule type" value="Genomic_DNA"/>
</dbReference>
<protein>
    <submittedName>
        <fullName evidence="8">Membrane protein</fullName>
    </submittedName>
</protein>
<keyword evidence="6" id="KW-0472">Membrane</keyword>
<dbReference type="SUPFAM" id="SSF56935">
    <property type="entry name" value="Porins"/>
    <property type="match status" value="1"/>
</dbReference>
<keyword evidence="5" id="KW-0732">Signal</keyword>
<evidence type="ECO:0000256" key="2">
    <source>
        <dbReference type="ARBA" id="ARBA00008163"/>
    </source>
</evidence>
<sequence>MNELQRTARKALGTVALATGIGAPGFVHAGALEQVVPDTIRLLYEEGSHLEFGTIYGKPKQSGSGATIPLGGVPTTIPGETGQIFNSSTSFNGAFKTDLSDSVSVLLGFDQPYAGNTSYGAGTFAVPVYQGTDALMETYQITGAISYDVTDQVKVFGGLRAQRFDAESNVGTFGYSVNADKDWGYGFLAGAAYERPEIALRVALTYYSSIEHNLSTTESVGGSLFYTTTDVETPQSVKLDFQTGVAPKTLVFGYIRWTDWTQFNVTPPVFGEVTGGLPLVAYESDVWTYNIGVGRQLTDRLAGAFSITYEPDTNEAMPTLAPYDGQLLATLALSYDMNPWNISGGVTFGKLGDARNAFDTDFNDGSIWGVGVRASYNF</sequence>
<evidence type="ECO:0000313" key="8">
    <source>
        <dbReference type="EMBL" id="GGO24200.1"/>
    </source>
</evidence>
<dbReference type="Proteomes" id="UP000598196">
    <property type="component" value="Unassembled WGS sequence"/>
</dbReference>
<dbReference type="PANTHER" id="PTHR35093">
    <property type="entry name" value="OUTER MEMBRANE PROTEIN NMB0088-RELATED"/>
    <property type="match status" value="1"/>
</dbReference>
<accession>A0A917YI18</accession>
<gene>
    <name evidence="8" type="ORF">GCM10010991_02300</name>
</gene>
<dbReference type="OrthoDB" id="6679728at2"/>
<comment type="subcellular location">
    <subcellularLocation>
        <location evidence="1">Cell outer membrane</location>
        <topology evidence="1">Multi-pass membrane protein</topology>
    </subcellularLocation>
</comment>
<dbReference type="GO" id="GO:0009279">
    <property type="term" value="C:cell outer membrane"/>
    <property type="evidence" value="ECO:0007669"/>
    <property type="project" value="UniProtKB-SubCell"/>
</dbReference>
<dbReference type="GO" id="GO:0015483">
    <property type="term" value="F:long-chain fatty acid transporting porin activity"/>
    <property type="evidence" value="ECO:0007669"/>
    <property type="project" value="TreeGrafter"/>
</dbReference>
<dbReference type="Pfam" id="PF03349">
    <property type="entry name" value="Toluene_X"/>
    <property type="match status" value="1"/>
</dbReference>
<name>A0A917YI18_9RHOB</name>
<evidence type="ECO:0000256" key="4">
    <source>
        <dbReference type="ARBA" id="ARBA00022692"/>
    </source>
</evidence>
<evidence type="ECO:0000256" key="1">
    <source>
        <dbReference type="ARBA" id="ARBA00004571"/>
    </source>
</evidence>
<keyword evidence="9" id="KW-1185">Reference proteome</keyword>
<keyword evidence="3" id="KW-1134">Transmembrane beta strand</keyword>
<dbReference type="InterPro" id="IPR005017">
    <property type="entry name" value="OMPP1/FadL/TodX"/>
</dbReference>
<dbReference type="AlphaFoldDB" id="A0A917YI18"/>
<evidence type="ECO:0000256" key="6">
    <source>
        <dbReference type="ARBA" id="ARBA00023136"/>
    </source>
</evidence>
<keyword evidence="4" id="KW-0812">Transmembrane</keyword>